<organism evidence="5 6">
    <name type="scientific">Calothrix parasitica NIES-267</name>
    <dbReference type="NCBI Taxonomy" id="1973488"/>
    <lineage>
        <taxon>Bacteria</taxon>
        <taxon>Bacillati</taxon>
        <taxon>Cyanobacteriota</taxon>
        <taxon>Cyanophyceae</taxon>
        <taxon>Nostocales</taxon>
        <taxon>Calotrichaceae</taxon>
        <taxon>Calothrix</taxon>
    </lineage>
</organism>
<evidence type="ECO:0000313" key="5">
    <source>
        <dbReference type="EMBL" id="BAY87552.1"/>
    </source>
</evidence>
<proteinExistence type="predicted"/>
<name>A0A1Z4M234_9CYAN</name>
<evidence type="ECO:0000259" key="4">
    <source>
        <dbReference type="PROSITE" id="PS50995"/>
    </source>
</evidence>
<evidence type="ECO:0000313" key="6">
    <source>
        <dbReference type="Proteomes" id="UP000218418"/>
    </source>
</evidence>
<dbReference type="Gene3D" id="1.10.10.10">
    <property type="entry name" value="Winged helix-like DNA-binding domain superfamily/Winged helix DNA-binding domain"/>
    <property type="match status" value="1"/>
</dbReference>
<dbReference type="InterPro" id="IPR000835">
    <property type="entry name" value="HTH_MarR-typ"/>
</dbReference>
<evidence type="ECO:0000256" key="1">
    <source>
        <dbReference type="ARBA" id="ARBA00023015"/>
    </source>
</evidence>
<evidence type="ECO:0000256" key="2">
    <source>
        <dbReference type="ARBA" id="ARBA00023125"/>
    </source>
</evidence>
<dbReference type="InterPro" id="IPR036390">
    <property type="entry name" value="WH_DNA-bd_sf"/>
</dbReference>
<dbReference type="InterPro" id="IPR036388">
    <property type="entry name" value="WH-like_DNA-bd_sf"/>
</dbReference>
<keyword evidence="1" id="KW-0805">Transcription regulation</keyword>
<accession>A0A1Z4M234</accession>
<dbReference type="PRINTS" id="PR00598">
    <property type="entry name" value="HTHMARR"/>
</dbReference>
<dbReference type="OrthoDB" id="7875071at2"/>
<reference evidence="5 6" key="1">
    <citation type="submission" date="2017-06" db="EMBL/GenBank/DDBJ databases">
        <title>Genome sequencing of cyanobaciteial culture collection at National Institute for Environmental Studies (NIES).</title>
        <authorList>
            <person name="Hirose Y."/>
            <person name="Shimura Y."/>
            <person name="Fujisawa T."/>
            <person name="Nakamura Y."/>
            <person name="Kawachi M."/>
        </authorList>
    </citation>
    <scope>NUCLEOTIDE SEQUENCE [LARGE SCALE GENOMIC DNA]</scope>
    <source>
        <strain evidence="5 6">NIES-267</strain>
    </source>
</reference>
<keyword evidence="6" id="KW-1185">Reference proteome</keyword>
<evidence type="ECO:0000256" key="3">
    <source>
        <dbReference type="ARBA" id="ARBA00023163"/>
    </source>
</evidence>
<dbReference type="GO" id="GO:0003700">
    <property type="term" value="F:DNA-binding transcription factor activity"/>
    <property type="evidence" value="ECO:0007669"/>
    <property type="project" value="InterPro"/>
</dbReference>
<dbReference type="SUPFAM" id="SSF46785">
    <property type="entry name" value="Winged helix' DNA-binding domain"/>
    <property type="match status" value="1"/>
</dbReference>
<dbReference type="PANTHER" id="PTHR42756">
    <property type="entry name" value="TRANSCRIPTIONAL REGULATOR, MARR"/>
    <property type="match status" value="1"/>
</dbReference>
<keyword evidence="2" id="KW-0238">DNA-binding</keyword>
<dbReference type="GO" id="GO:0003677">
    <property type="term" value="F:DNA binding"/>
    <property type="evidence" value="ECO:0007669"/>
    <property type="project" value="UniProtKB-KW"/>
</dbReference>
<dbReference type="EMBL" id="AP018227">
    <property type="protein sequence ID" value="BAY87552.1"/>
    <property type="molecule type" value="Genomic_DNA"/>
</dbReference>
<dbReference type="AlphaFoldDB" id="A0A1Z4M234"/>
<gene>
    <name evidence="5" type="ORF">NIES267_70760</name>
</gene>
<sequence length="175" mass="19491">MDLQLINLIGAAAIAISDSIQNAAEESTGNTASFPAALVIVERYPTITVDLLAQYLQLSQSGAARLVERLVNQNLVERQQGNDRRCVHLQLTSDGKAMVEKIQQTKIEAVSNLLKPLTAKEQQQLLIILSKMAGEYGNTEIMEEYICRFCDMNNCPLAVCQERLENWESKDSYSL</sequence>
<protein>
    <submittedName>
        <fullName evidence="5">Transcriptional regulatory protein MarR family</fullName>
    </submittedName>
</protein>
<keyword evidence="3" id="KW-0804">Transcription</keyword>
<dbReference type="Pfam" id="PF12802">
    <property type="entry name" value="MarR_2"/>
    <property type="match status" value="1"/>
</dbReference>
<dbReference type="Proteomes" id="UP000218418">
    <property type="component" value="Chromosome"/>
</dbReference>
<dbReference type="PANTHER" id="PTHR42756:SF1">
    <property type="entry name" value="TRANSCRIPTIONAL REPRESSOR OF EMRAB OPERON"/>
    <property type="match status" value="1"/>
</dbReference>
<dbReference type="PROSITE" id="PS50995">
    <property type="entry name" value="HTH_MARR_2"/>
    <property type="match status" value="1"/>
</dbReference>
<dbReference type="SMART" id="SM00347">
    <property type="entry name" value="HTH_MARR"/>
    <property type="match status" value="1"/>
</dbReference>
<feature type="domain" description="HTH marR-type" evidence="4">
    <location>
        <begin position="2"/>
        <end position="134"/>
    </location>
</feature>